<accession>A0A0G0MMV9</accession>
<evidence type="ECO:0000256" key="1">
    <source>
        <dbReference type="ARBA" id="ARBA00004651"/>
    </source>
</evidence>
<dbReference type="Proteomes" id="UP000034738">
    <property type="component" value="Unassembled WGS sequence"/>
</dbReference>
<feature type="transmembrane region" description="Helical" evidence="8">
    <location>
        <begin position="361"/>
        <end position="377"/>
    </location>
</feature>
<keyword evidence="4" id="KW-0808">Transferase</keyword>
<comment type="caution">
    <text evidence="9">The sequence shown here is derived from an EMBL/GenBank/DDBJ whole genome shotgun (WGS) entry which is preliminary data.</text>
</comment>
<proteinExistence type="predicted"/>
<feature type="transmembrane region" description="Helical" evidence="8">
    <location>
        <begin position="125"/>
        <end position="146"/>
    </location>
</feature>
<dbReference type="PANTHER" id="PTHR33908">
    <property type="entry name" value="MANNOSYLTRANSFERASE YKCB-RELATED"/>
    <property type="match status" value="1"/>
</dbReference>
<feature type="transmembrane region" description="Helical" evidence="8">
    <location>
        <begin position="152"/>
        <end position="171"/>
    </location>
</feature>
<dbReference type="EMBL" id="LBUY01000011">
    <property type="protein sequence ID" value="KKQ75024.1"/>
    <property type="molecule type" value="Genomic_DNA"/>
</dbReference>
<feature type="transmembrane region" description="Helical" evidence="8">
    <location>
        <begin position="416"/>
        <end position="433"/>
    </location>
</feature>
<keyword evidence="7 8" id="KW-0472">Membrane</keyword>
<keyword evidence="5 8" id="KW-0812">Transmembrane</keyword>
<evidence type="ECO:0000313" key="10">
    <source>
        <dbReference type="Proteomes" id="UP000034738"/>
    </source>
</evidence>
<evidence type="ECO:0000256" key="2">
    <source>
        <dbReference type="ARBA" id="ARBA00022475"/>
    </source>
</evidence>
<dbReference type="GO" id="GO:0005886">
    <property type="term" value="C:plasma membrane"/>
    <property type="evidence" value="ECO:0007669"/>
    <property type="project" value="UniProtKB-SubCell"/>
</dbReference>
<feature type="transmembrane region" description="Helical" evidence="8">
    <location>
        <begin position="225"/>
        <end position="244"/>
    </location>
</feature>
<evidence type="ECO:0000256" key="3">
    <source>
        <dbReference type="ARBA" id="ARBA00022676"/>
    </source>
</evidence>
<feature type="transmembrane region" description="Helical" evidence="8">
    <location>
        <begin position="389"/>
        <end position="409"/>
    </location>
</feature>
<feature type="transmembrane region" description="Helical" evidence="8">
    <location>
        <begin position="201"/>
        <end position="218"/>
    </location>
</feature>
<evidence type="ECO:0000256" key="8">
    <source>
        <dbReference type="SAM" id="Phobius"/>
    </source>
</evidence>
<dbReference type="PANTHER" id="PTHR33908:SF11">
    <property type="entry name" value="MEMBRANE PROTEIN"/>
    <property type="match status" value="1"/>
</dbReference>
<feature type="transmembrane region" description="Helical" evidence="8">
    <location>
        <begin position="178"/>
        <end position="195"/>
    </location>
</feature>
<name>A0A0G0MMV9_9BACT</name>
<dbReference type="AlphaFoldDB" id="A0A0G0MMV9"/>
<evidence type="ECO:0000313" key="9">
    <source>
        <dbReference type="EMBL" id="KKQ75024.1"/>
    </source>
</evidence>
<keyword evidence="2" id="KW-1003">Cell membrane</keyword>
<gene>
    <name evidence="9" type="ORF">US95_C0011G0004</name>
</gene>
<feature type="transmembrane region" description="Helical" evidence="8">
    <location>
        <begin position="78"/>
        <end position="104"/>
    </location>
</feature>
<keyword evidence="6 8" id="KW-1133">Transmembrane helix</keyword>
<evidence type="ECO:0000256" key="4">
    <source>
        <dbReference type="ARBA" id="ARBA00022679"/>
    </source>
</evidence>
<evidence type="ECO:0000256" key="7">
    <source>
        <dbReference type="ARBA" id="ARBA00023136"/>
    </source>
</evidence>
<organism evidence="9 10">
    <name type="scientific">Candidatus Woesebacteria bacterium GW2011_GWB1_38_5</name>
    <dbReference type="NCBI Taxonomy" id="1618568"/>
    <lineage>
        <taxon>Bacteria</taxon>
        <taxon>Candidatus Woeseibacteriota</taxon>
    </lineage>
</organism>
<dbReference type="InterPro" id="IPR050297">
    <property type="entry name" value="LipidA_mod_glycosyltrf_83"/>
</dbReference>
<dbReference type="GO" id="GO:0009103">
    <property type="term" value="P:lipopolysaccharide biosynthetic process"/>
    <property type="evidence" value="ECO:0007669"/>
    <property type="project" value="UniProtKB-ARBA"/>
</dbReference>
<feature type="transmembrane region" description="Helical" evidence="8">
    <location>
        <begin position="335"/>
        <end position="354"/>
    </location>
</feature>
<protein>
    <recommendedName>
        <fullName evidence="11">Glycosyltransferase RgtA/B/C/D-like domain-containing protein</fullName>
    </recommendedName>
</protein>
<dbReference type="GO" id="GO:0016763">
    <property type="term" value="F:pentosyltransferase activity"/>
    <property type="evidence" value="ECO:0007669"/>
    <property type="project" value="TreeGrafter"/>
</dbReference>
<reference evidence="9 10" key="1">
    <citation type="journal article" date="2015" name="Nature">
        <title>rRNA introns, odd ribosomes, and small enigmatic genomes across a large radiation of phyla.</title>
        <authorList>
            <person name="Brown C.T."/>
            <person name="Hug L.A."/>
            <person name="Thomas B.C."/>
            <person name="Sharon I."/>
            <person name="Castelle C.J."/>
            <person name="Singh A."/>
            <person name="Wilkins M.J."/>
            <person name="Williams K.H."/>
            <person name="Banfield J.F."/>
        </authorList>
    </citation>
    <scope>NUCLEOTIDE SEQUENCE [LARGE SCALE GENOMIC DNA]</scope>
</reference>
<keyword evidence="3" id="KW-0328">Glycosyltransferase</keyword>
<evidence type="ECO:0000256" key="6">
    <source>
        <dbReference type="ARBA" id="ARBA00022989"/>
    </source>
</evidence>
<evidence type="ECO:0008006" key="11">
    <source>
        <dbReference type="Google" id="ProtNLM"/>
    </source>
</evidence>
<evidence type="ECO:0000256" key="5">
    <source>
        <dbReference type="ARBA" id="ARBA00022692"/>
    </source>
</evidence>
<comment type="subcellular location">
    <subcellularLocation>
        <location evidence="1">Cell membrane</location>
        <topology evidence="1">Multi-pass membrane protein</topology>
    </subcellularLocation>
</comment>
<sequence>MKNRVILTLIILLSIFLRLWKITEVPVSLFGDELDVGYQAYSILKTGRDYNGNFMPLHFHSQAEWRTPLYLYSAVPTVAVFGISPLGVRLPAAFFGILGVWAMYLMVSEMVNGQWSMIRNKKNNLIINNQSLPIVASFLLAISPWHIQYSRAAFEVTELLAFLLFGIYFFFRSLKDNGKYLWLSVIFFVLTPWVYSSAKLFTPLFMLFILMIFWKEILSLRRKEIVKAVLMGLVLGVPLIYSTIFGGGSQRFGYISVFTDPTMEGDVGFARLNDASVEGVDRTIVQKISSRVVHNKYTFWGNKVADNYFSAFSTNFLFNMGDLNRRHNIEGMGEFYKADAIPLLLGIILFFAFYKNTKAKLFLLLWILLGVFPSSITRDGGNHATRLILILPPLIFLISYGIFAGYEVLPKSYRKILFTAYCLLLSTCFYLYSHNYWIHNPWYSERWWHAGFKETVQYLKSNESKFDKIIFSNANEPPLIFFAGWYHYPPDQWQKGCEESNIDGFSPLQKMDKYYFGQMEGIGIYELSSFLPEKTMYVATEREVGINLIMEPQRVPPGLVLLKAVPYPSGEPAFYIFTKSE</sequence>